<dbReference type="EMBL" id="CP001398">
    <property type="protein sequence ID" value="ACS33285.1"/>
    <property type="molecule type" value="Genomic_DNA"/>
</dbReference>
<dbReference type="PaxDb" id="593117-TGAM_0783"/>
<protein>
    <submittedName>
        <fullName evidence="2">Uncharacterized protein</fullName>
    </submittedName>
</protein>
<dbReference type="AlphaFoldDB" id="C5A4X3"/>
<proteinExistence type="predicted"/>
<gene>
    <name evidence="2" type="ordered locus">TGAM_0783</name>
</gene>
<keyword evidence="1" id="KW-1133">Transmembrane helix</keyword>
<dbReference type="KEGG" id="tga:TGAM_0783"/>
<evidence type="ECO:0000313" key="2">
    <source>
        <dbReference type="EMBL" id="ACS33285.1"/>
    </source>
</evidence>
<reference evidence="2 3" key="1">
    <citation type="journal article" date="2007" name="Genome Biol.">
        <title>Genome analysis and genome-wide proteomics of Thermococcus gammatolerans, the most radioresistant organism known amongst the Archaea.</title>
        <authorList>
            <person name="Zivanovic Y."/>
            <person name="Armengaud J."/>
            <person name="Lagorce A."/>
            <person name="Leplat C."/>
            <person name="Guerin P."/>
            <person name="Dutertre M."/>
            <person name="Anthouard V."/>
            <person name="Forterre P."/>
            <person name="Wincker P."/>
            <person name="Confalonieri F."/>
        </authorList>
    </citation>
    <scope>NUCLEOTIDE SEQUENCE [LARGE SCALE GENOMIC DNA]</scope>
    <source>
        <strain evidence="3">DSM 15229 / JCM 11827 / EJ3</strain>
    </source>
</reference>
<accession>C5A4X3</accession>
<name>C5A4X3_THEGJ</name>
<keyword evidence="1" id="KW-0812">Transmembrane</keyword>
<organism evidence="2 3">
    <name type="scientific">Thermococcus gammatolerans (strain DSM 15229 / JCM 11827 / EJ3)</name>
    <dbReference type="NCBI Taxonomy" id="593117"/>
    <lineage>
        <taxon>Archaea</taxon>
        <taxon>Methanobacteriati</taxon>
        <taxon>Methanobacteriota</taxon>
        <taxon>Thermococci</taxon>
        <taxon>Thermococcales</taxon>
        <taxon>Thermococcaceae</taxon>
        <taxon>Thermococcus</taxon>
    </lineage>
</organism>
<keyword evidence="1" id="KW-0472">Membrane</keyword>
<sequence length="144" mass="16526">MLYEETLYSKWITLLLLPPLVLMPIGLYESLKTGEAVPIMAVSTVLTVTILIEVMAFRVRVYEDRIFLSGFLGLFLRKTVRVDEIEWFAVREGWMSCPAKIHFTLPAKACVYIKRKKGWDVSFSTNRPEEIIEVLRSLGVQRGA</sequence>
<evidence type="ECO:0000313" key="3">
    <source>
        <dbReference type="Proteomes" id="UP000001488"/>
    </source>
</evidence>
<dbReference type="HOGENOM" id="CLU_149775_0_0_2"/>
<feature type="transmembrane region" description="Helical" evidence="1">
    <location>
        <begin position="12"/>
        <end position="31"/>
    </location>
</feature>
<feature type="transmembrane region" description="Helical" evidence="1">
    <location>
        <begin position="37"/>
        <end position="57"/>
    </location>
</feature>
<evidence type="ECO:0000256" key="1">
    <source>
        <dbReference type="SAM" id="Phobius"/>
    </source>
</evidence>
<dbReference type="PATRIC" id="fig|593117.10.peg.779"/>
<keyword evidence="3" id="KW-1185">Reference proteome</keyword>
<dbReference type="Proteomes" id="UP000001488">
    <property type="component" value="Chromosome"/>
</dbReference>
<dbReference type="OrthoDB" id="86211at2157"/>
<dbReference type="eggNOG" id="arCOG05784">
    <property type="taxonomic scope" value="Archaea"/>
</dbReference>